<protein>
    <submittedName>
        <fullName evidence="2">Uncharacterized protein</fullName>
    </submittedName>
</protein>
<dbReference type="EMBL" id="SSNZ01000002">
    <property type="protein sequence ID" value="THF51830.1"/>
    <property type="molecule type" value="Genomic_DNA"/>
</dbReference>
<evidence type="ECO:0000313" key="3">
    <source>
        <dbReference type="Proteomes" id="UP000307507"/>
    </source>
</evidence>
<gene>
    <name evidence="2" type="ORF">E6C50_08730</name>
</gene>
<keyword evidence="1" id="KW-0812">Transmembrane</keyword>
<dbReference type="RefSeq" id="WP_136402814.1">
    <property type="nucleotide sequence ID" value="NZ_SSNZ01000002.1"/>
</dbReference>
<reference evidence="2 3" key="1">
    <citation type="submission" date="2019-04" db="EMBL/GenBank/DDBJ databases">
        <title>Flavobacterium sp. nov. isolated from construction timber.</title>
        <authorList>
            <person name="Lin S.-Y."/>
            <person name="Chang C.-T."/>
            <person name="Young C.-C."/>
        </authorList>
    </citation>
    <scope>NUCLEOTIDE SEQUENCE [LARGE SCALE GENOMIC DNA]</scope>
    <source>
        <strain evidence="2 3">CC-CTC003</strain>
    </source>
</reference>
<accession>A0A4V3W8N1</accession>
<keyword evidence="1" id="KW-1133">Transmembrane helix</keyword>
<comment type="caution">
    <text evidence="2">The sequence shown here is derived from an EMBL/GenBank/DDBJ whole genome shotgun (WGS) entry which is preliminary data.</text>
</comment>
<dbReference type="OrthoDB" id="9983694at2"/>
<keyword evidence="3" id="KW-1185">Reference proteome</keyword>
<feature type="transmembrane region" description="Helical" evidence="1">
    <location>
        <begin position="95"/>
        <end position="115"/>
    </location>
</feature>
<feature type="transmembrane region" description="Helical" evidence="1">
    <location>
        <begin position="56"/>
        <end position="75"/>
    </location>
</feature>
<evidence type="ECO:0000256" key="1">
    <source>
        <dbReference type="SAM" id="Phobius"/>
    </source>
</evidence>
<sequence>MSRFSENEVHMLLNETIINPFDFIIGELQEQRLSLNLEKEKIRKYKSRTERYRINTILRVVFSAVYTGILAYWLYSVLHIVQYNNLYYYKLSDHVLLGLLATTTANVIGLVVIVLKNLFPMQSGNTNALCSKI</sequence>
<name>A0A4V3W8N1_9FLAO</name>
<dbReference type="Proteomes" id="UP000307507">
    <property type="component" value="Unassembled WGS sequence"/>
</dbReference>
<dbReference type="AlphaFoldDB" id="A0A4V3W8N1"/>
<organism evidence="2 3">
    <name type="scientific">Flavobacterium supellecticarium</name>
    <dbReference type="NCBI Taxonomy" id="2565924"/>
    <lineage>
        <taxon>Bacteria</taxon>
        <taxon>Pseudomonadati</taxon>
        <taxon>Bacteroidota</taxon>
        <taxon>Flavobacteriia</taxon>
        <taxon>Flavobacteriales</taxon>
        <taxon>Flavobacteriaceae</taxon>
        <taxon>Flavobacterium</taxon>
    </lineage>
</organism>
<evidence type="ECO:0000313" key="2">
    <source>
        <dbReference type="EMBL" id="THF51830.1"/>
    </source>
</evidence>
<keyword evidence="1" id="KW-0472">Membrane</keyword>
<proteinExistence type="predicted"/>